<evidence type="ECO:0000313" key="3">
    <source>
        <dbReference type="EMBL" id="QUX22893.1"/>
    </source>
</evidence>
<evidence type="ECO:0000256" key="1">
    <source>
        <dbReference type="SAM" id="MobiDB-lite"/>
    </source>
</evidence>
<dbReference type="RefSeq" id="WP_220564106.1">
    <property type="nucleotide sequence ID" value="NZ_CP074133.1"/>
</dbReference>
<dbReference type="Proteomes" id="UP000676079">
    <property type="component" value="Chromosome"/>
</dbReference>
<keyword evidence="2" id="KW-1133">Transmembrane helix</keyword>
<evidence type="ECO:0008006" key="5">
    <source>
        <dbReference type="Google" id="ProtNLM"/>
    </source>
</evidence>
<evidence type="ECO:0000313" key="4">
    <source>
        <dbReference type="Proteomes" id="UP000676079"/>
    </source>
</evidence>
<name>A0ABX8BMT2_9ACTN</name>
<reference evidence="3 4" key="1">
    <citation type="submission" date="2021-05" db="EMBL/GenBank/DDBJ databases">
        <title>Direct Submission.</title>
        <authorList>
            <person name="Li K."/>
            <person name="Gao J."/>
        </authorList>
    </citation>
    <scope>NUCLEOTIDE SEQUENCE [LARGE SCALE GENOMIC DNA]</scope>
    <source>
        <strain evidence="3 4">Mg02</strain>
    </source>
</reference>
<dbReference type="EMBL" id="CP074133">
    <property type="protein sequence ID" value="QUX22893.1"/>
    <property type="molecule type" value="Genomic_DNA"/>
</dbReference>
<organism evidence="3 4">
    <name type="scientific">Nocardiopsis changdeensis</name>
    <dbReference type="NCBI Taxonomy" id="2831969"/>
    <lineage>
        <taxon>Bacteria</taxon>
        <taxon>Bacillati</taxon>
        <taxon>Actinomycetota</taxon>
        <taxon>Actinomycetes</taxon>
        <taxon>Streptosporangiales</taxon>
        <taxon>Nocardiopsidaceae</taxon>
        <taxon>Nocardiopsis</taxon>
    </lineage>
</organism>
<accession>A0ABX8BMT2</accession>
<protein>
    <recommendedName>
        <fullName evidence="5">DUF4352 domain-containing protein</fullName>
    </recommendedName>
</protein>
<feature type="transmembrane region" description="Helical" evidence="2">
    <location>
        <begin position="12"/>
        <end position="33"/>
    </location>
</feature>
<sequence>MSPQSRPGFGRRALNLVLCLGLIAAIFFVQRFIVANDALVEPVATAGAQGSVVSSRAFEAEVSGVDVTSEIEVTGSVLGDAEKIPANGVWVVVWARVTALEHTMHGVSAELRMADGVVYEERGWFWASLDRGTFSPAIPQRGAFVFEVPPDRLDGPTLVLTHRPGYEERLSSRVEVALDGVGAEPGPEAVVLTGPEIDMSGDAPGGDGAGEAADASE</sequence>
<gene>
    <name evidence="3" type="ORF">KGD84_00260</name>
</gene>
<evidence type="ECO:0000256" key="2">
    <source>
        <dbReference type="SAM" id="Phobius"/>
    </source>
</evidence>
<keyword evidence="4" id="KW-1185">Reference proteome</keyword>
<keyword evidence="2" id="KW-0812">Transmembrane</keyword>
<keyword evidence="2" id="KW-0472">Membrane</keyword>
<feature type="region of interest" description="Disordered" evidence="1">
    <location>
        <begin position="191"/>
        <end position="217"/>
    </location>
</feature>
<proteinExistence type="predicted"/>